<keyword evidence="1" id="KW-0732">Signal</keyword>
<protein>
    <submittedName>
        <fullName evidence="2">Uncharacterized protein</fullName>
    </submittedName>
</protein>
<feature type="signal peptide" evidence="1">
    <location>
        <begin position="1"/>
        <end position="21"/>
    </location>
</feature>
<name>A0A926S4S7_9HYPH</name>
<evidence type="ECO:0000313" key="3">
    <source>
        <dbReference type="Proteomes" id="UP000598467"/>
    </source>
</evidence>
<sequence length="304" mass="33125">MFIAKFAAAALVALTVLPVTADAQIRIGTMEKFTVDLASNIDLSWTPEKRLITLKVSTGCQSSSLRPAGDQTDIRFDRTARKISIKGGFTRLVGPGDHGRPKHADCHGTKTRTEIFENVGYGDLEVIHRNKPLWTVHLGPDAVERHANHLKTGSAFAIGKGKVNRIFKNLKGHAKSVRGKTAARQAAITAGPATARESDFYDGFREIRVAPGLATSGQFIDVLMPFLQGHPDSLEGRQAMELKIWRYGAGYRVDLVRTGYPDDSVSGEHYRGSVIRTSKGDWELLTLAVKTLCARGETAKGACL</sequence>
<proteinExistence type="predicted"/>
<feature type="chain" id="PRO_5036744484" evidence="1">
    <location>
        <begin position="22"/>
        <end position="304"/>
    </location>
</feature>
<dbReference type="RefSeq" id="WP_190290084.1">
    <property type="nucleotide sequence ID" value="NZ_JABFCZ010000004.1"/>
</dbReference>
<dbReference type="AlphaFoldDB" id="A0A926S4S7"/>
<organism evidence="2 3">
    <name type="scientific">Roseibium aggregatum</name>
    <dbReference type="NCBI Taxonomy" id="187304"/>
    <lineage>
        <taxon>Bacteria</taxon>
        <taxon>Pseudomonadati</taxon>
        <taxon>Pseudomonadota</taxon>
        <taxon>Alphaproteobacteria</taxon>
        <taxon>Hyphomicrobiales</taxon>
        <taxon>Stappiaceae</taxon>
        <taxon>Roseibium</taxon>
    </lineage>
</organism>
<accession>A0A926S4S7</accession>
<gene>
    <name evidence="2" type="ORF">HK439_04000</name>
</gene>
<comment type="caution">
    <text evidence="2">The sequence shown here is derived from an EMBL/GenBank/DDBJ whole genome shotgun (WGS) entry which is preliminary data.</text>
</comment>
<dbReference type="EMBL" id="JABFCZ010000004">
    <property type="protein sequence ID" value="MBD1545410.1"/>
    <property type="molecule type" value="Genomic_DNA"/>
</dbReference>
<reference evidence="2" key="1">
    <citation type="submission" date="2020-05" db="EMBL/GenBank/DDBJ databases">
        <title>Identification of trans-AT polyketide cluster in two marine bacteria, producers of a novel glutaramide-containing polyketide sesbanimide D and analogs.</title>
        <authorList>
            <person name="Kacar D."/>
            <person name="Rodriguez P."/>
            <person name="Canedo L."/>
            <person name="Gonzalez E."/>
            <person name="Galan B."/>
            <person name="De La Calle F."/>
            <person name="Garcia J.L."/>
        </authorList>
    </citation>
    <scope>NUCLEOTIDE SEQUENCE</scope>
    <source>
        <strain evidence="2">PHM038</strain>
    </source>
</reference>
<dbReference type="Proteomes" id="UP000598467">
    <property type="component" value="Unassembled WGS sequence"/>
</dbReference>
<evidence type="ECO:0000256" key="1">
    <source>
        <dbReference type="SAM" id="SignalP"/>
    </source>
</evidence>
<evidence type="ECO:0000313" key="2">
    <source>
        <dbReference type="EMBL" id="MBD1545410.1"/>
    </source>
</evidence>